<proteinExistence type="predicted"/>
<keyword evidence="3" id="KW-1185">Reference proteome</keyword>
<dbReference type="RefSeq" id="WP_344809489.1">
    <property type="nucleotide sequence ID" value="NZ_BAABBO010000022.1"/>
</dbReference>
<dbReference type="Proteomes" id="UP001501337">
    <property type="component" value="Unassembled WGS sequence"/>
</dbReference>
<gene>
    <name evidence="2" type="ORF">GCM10022278_38580</name>
</gene>
<organism evidence="2 3">
    <name type="scientific">Allohahella marinimesophila</name>
    <dbReference type="NCBI Taxonomy" id="1054972"/>
    <lineage>
        <taxon>Bacteria</taxon>
        <taxon>Pseudomonadati</taxon>
        <taxon>Pseudomonadota</taxon>
        <taxon>Gammaproteobacteria</taxon>
        <taxon>Oceanospirillales</taxon>
        <taxon>Hahellaceae</taxon>
        <taxon>Allohahella</taxon>
    </lineage>
</organism>
<evidence type="ECO:0000313" key="2">
    <source>
        <dbReference type="EMBL" id="GAA3978183.1"/>
    </source>
</evidence>
<keyword evidence="1" id="KW-0812">Transmembrane</keyword>
<keyword evidence="1" id="KW-0472">Membrane</keyword>
<sequence>MKQQKKNLGIARGDASDRILSKPLFWVSTTGSIGAFVVALTILVDSVPKGDQVVALPGVESAVAVMATAEPVVTQSEFQPAAAPQTAKTTQTIDGAMAQTMNDAPTDFESEHLSDESGNFGFTVTPAQESQYQALNTNSDYPSLETRMLEMQARRSGKVFDPETVLRALAQEHPWQESAEVSDQLDLTPEQLYDGREFVKVDQMKIETLVPGDTLELPVSFESGSMEMVVDNVEVSDTGEVTWFGRIKDYEEENQVAITQGTTVTIGGITTPNGEYMIESRAAAGWIVPTGTLFNPVDEDDRIYPPEQKNS</sequence>
<keyword evidence="1" id="KW-1133">Transmembrane helix</keyword>
<comment type="caution">
    <text evidence="2">The sequence shown here is derived from an EMBL/GenBank/DDBJ whole genome shotgun (WGS) entry which is preliminary data.</text>
</comment>
<dbReference type="EMBL" id="BAABBO010000022">
    <property type="protein sequence ID" value="GAA3978183.1"/>
    <property type="molecule type" value="Genomic_DNA"/>
</dbReference>
<evidence type="ECO:0000256" key="1">
    <source>
        <dbReference type="SAM" id="Phobius"/>
    </source>
</evidence>
<protein>
    <submittedName>
        <fullName evidence="2">Uncharacterized protein</fullName>
    </submittedName>
</protein>
<evidence type="ECO:0000313" key="3">
    <source>
        <dbReference type="Proteomes" id="UP001501337"/>
    </source>
</evidence>
<accession>A0ABP7Q8E2</accession>
<reference evidence="3" key="1">
    <citation type="journal article" date="2019" name="Int. J. Syst. Evol. Microbiol.">
        <title>The Global Catalogue of Microorganisms (GCM) 10K type strain sequencing project: providing services to taxonomists for standard genome sequencing and annotation.</title>
        <authorList>
            <consortium name="The Broad Institute Genomics Platform"/>
            <consortium name="The Broad Institute Genome Sequencing Center for Infectious Disease"/>
            <person name="Wu L."/>
            <person name="Ma J."/>
        </authorList>
    </citation>
    <scope>NUCLEOTIDE SEQUENCE [LARGE SCALE GENOMIC DNA]</scope>
    <source>
        <strain evidence="3">JCM 17555</strain>
    </source>
</reference>
<feature type="transmembrane region" description="Helical" evidence="1">
    <location>
        <begin position="24"/>
        <end position="44"/>
    </location>
</feature>
<name>A0ABP7Q8E2_9GAMM</name>